<sequence length="468" mass="52637">MRRFRRAHGGNRSQHGREATAKGGAVTIELQRPVGDRIVFDDLENFSFRVDHRAYTDEDVAAQEMTKIFDRCWLYVGHESEVPAPGSYVSRDVGGRPVVMARGSDGVIRVFANSCPHRGALICSQPAGQARSFRCPYHDWTFSNQGDLVGVPLPDGYGPGFRKSDFGLARHRSDSYRGFVFATFDPEQPRTLTEYLAGATEYLDLIADQSEVGMEVIQGAQLHGARANWKLMMENSVDIYHFRALHKRYVSYIESLGTMAPRRRGGFARALGRGHGANELVPAAARPLAYWTPMFPPEVRSRMEATAARFVERFGAERAQRITGANRALMIFPNLMIIDAIGITIRKIDPVSAGQMSITSVALAPKDEDPDIRELRKSHYLTFLGPAGFATPDDIEIVESCQRGYLNRTLRFSDLSRGMAKEVPETTDELPAREFWRQWDRLMHDGDDDHEEAQDVTQRAERQGAQRR</sequence>
<reference evidence="11 12" key="1">
    <citation type="submission" date="2021-01" db="EMBL/GenBank/DDBJ databases">
        <title>Genome sequencing of Micromonospora fiedleri MG-37.</title>
        <authorList>
            <person name="Moreland P.E.J."/>
            <person name="Stach J.E.M."/>
        </authorList>
    </citation>
    <scope>NUCLEOTIDE SEQUENCE [LARGE SCALE GENOMIC DNA]</scope>
    <source>
        <strain evidence="11 12">MG-37</strain>
    </source>
</reference>
<keyword evidence="3" id="KW-0479">Metal-binding</keyword>
<dbReference type="Gene3D" id="2.102.10.10">
    <property type="entry name" value="Rieske [2Fe-2S] iron-sulphur domain"/>
    <property type="match status" value="1"/>
</dbReference>
<dbReference type="InterPro" id="IPR017941">
    <property type="entry name" value="Rieske_2Fe-2S"/>
</dbReference>
<dbReference type="PROSITE" id="PS51296">
    <property type="entry name" value="RIESKE"/>
    <property type="match status" value="1"/>
</dbReference>
<evidence type="ECO:0000256" key="6">
    <source>
        <dbReference type="ARBA" id="ARBA00023004"/>
    </source>
</evidence>
<protein>
    <submittedName>
        <fullName evidence="11">Rieske 2Fe-2S domain-containing protein</fullName>
    </submittedName>
</protein>
<dbReference type="SUPFAM" id="SSF50022">
    <property type="entry name" value="ISP domain"/>
    <property type="match status" value="1"/>
</dbReference>
<dbReference type="Gene3D" id="3.90.380.10">
    <property type="entry name" value="Naphthalene 1,2-dioxygenase Alpha Subunit, Chain A, domain 1"/>
    <property type="match status" value="1"/>
</dbReference>
<feature type="region of interest" description="Disordered" evidence="9">
    <location>
        <begin position="444"/>
        <end position="468"/>
    </location>
</feature>
<evidence type="ECO:0000256" key="1">
    <source>
        <dbReference type="ARBA" id="ARBA00008751"/>
    </source>
</evidence>
<feature type="domain" description="Rieske" evidence="10">
    <location>
        <begin position="74"/>
        <end position="182"/>
    </location>
</feature>
<evidence type="ECO:0000313" key="12">
    <source>
        <dbReference type="Proteomes" id="UP000661193"/>
    </source>
</evidence>
<evidence type="ECO:0000259" key="10">
    <source>
        <dbReference type="PROSITE" id="PS51296"/>
    </source>
</evidence>
<dbReference type="CDD" id="cd08879">
    <property type="entry name" value="RHO_alpha_C_AntDO-like"/>
    <property type="match status" value="1"/>
</dbReference>
<keyword evidence="2" id="KW-0001">2Fe-2S</keyword>
<dbReference type="InterPro" id="IPR036922">
    <property type="entry name" value="Rieske_2Fe-2S_sf"/>
</dbReference>
<dbReference type="SUPFAM" id="SSF55961">
    <property type="entry name" value="Bet v1-like"/>
    <property type="match status" value="1"/>
</dbReference>
<dbReference type="EMBL" id="JAETXL010000001">
    <property type="protein sequence ID" value="MBL6275072.1"/>
    <property type="molecule type" value="Genomic_DNA"/>
</dbReference>
<evidence type="ECO:0000256" key="4">
    <source>
        <dbReference type="ARBA" id="ARBA00022964"/>
    </source>
</evidence>
<dbReference type="RefSeq" id="WP_203220056.1">
    <property type="nucleotide sequence ID" value="NZ_JAETXL010000001.1"/>
</dbReference>
<organism evidence="11 12">
    <name type="scientific">Micromonospora fiedleri</name>
    <dbReference type="NCBI Taxonomy" id="1157498"/>
    <lineage>
        <taxon>Bacteria</taxon>
        <taxon>Bacillati</taxon>
        <taxon>Actinomycetota</taxon>
        <taxon>Actinomycetes</taxon>
        <taxon>Micromonosporales</taxon>
        <taxon>Micromonosporaceae</taxon>
        <taxon>Micromonospora</taxon>
    </lineage>
</organism>
<dbReference type="Pfam" id="PF00355">
    <property type="entry name" value="Rieske"/>
    <property type="match status" value="1"/>
</dbReference>
<evidence type="ECO:0000256" key="9">
    <source>
        <dbReference type="SAM" id="MobiDB-lite"/>
    </source>
</evidence>
<keyword evidence="12" id="KW-1185">Reference proteome</keyword>
<feature type="region of interest" description="Disordered" evidence="9">
    <location>
        <begin position="1"/>
        <end position="24"/>
    </location>
</feature>
<keyword evidence="5" id="KW-0560">Oxidoreductase</keyword>
<dbReference type="PRINTS" id="PR00090">
    <property type="entry name" value="RNGDIOXGNASE"/>
</dbReference>
<gene>
    <name evidence="11" type="ORF">JMF97_02710</name>
</gene>
<keyword evidence="6" id="KW-0408">Iron</keyword>
<dbReference type="InterPro" id="IPR015879">
    <property type="entry name" value="Ring_hydroxy_dOase_asu_C_dom"/>
</dbReference>
<comment type="similarity">
    <text evidence="1">Belongs to the bacterial ring-hydroxylating dioxygenase alpha subunit family.</text>
</comment>
<dbReference type="Proteomes" id="UP000661193">
    <property type="component" value="Unassembled WGS sequence"/>
</dbReference>
<dbReference type="PROSITE" id="PS00570">
    <property type="entry name" value="RING_HYDROXYL_ALPHA"/>
    <property type="match status" value="1"/>
</dbReference>
<accession>A0ABS1UFF0</accession>
<name>A0ABS1UFF0_9ACTN</name>
<proteinExistence type="inferred from homology"/>
<dbReference type="PANTHER" id="PTHR43756:SF1">
    <property type="entry name" value="3-PHENYLPROPIONATE_CINNAMIC ACID DIOXYGENASE SUBUNIT ALPHA"/>
    <property type="match status" value="1"/>
</dbReference>
<keyword evidence="8" id="KW-0520">NAD</keyword>
<dbReference type="PANTHER" id="PTHR43756">
    <property type="entry name" value="CHOLINE MONOOXYGENASE, CHLOROPLASTIC"/>
    <property type="match status" value="1"/>
</dbReference>
<comment type="caution">
    <text evidence="11">The sequence shown here is derived from an EMBL/GenBank/DDBJ whole genome shotgun (WGS) entry which is preliminary data.</text>
</comment>
<keyword evidence="4" id="KW-0223">Dioxygenase</keyword>
<keyword evidence="7" id="KW-0411">Iron-sulfur</keyword>
<evidence type="ECO:0000256" key="7">
    <source>
        <dbReference type="ARBA" id="ARBA00023014"/>
    </source>
</evidence>
<dbReference type="InterPro" id="IPR001663">
    <property type="entry name" value="Rng_hydr_dOase-A"/>
</dbReference>
<evidence type="ECO:0000256" key="8">
    <source>
        <dbReference type="ARBA" id="ARBA00023027"/>
    </source>
</evidence>
<dbReference type="CDD" id="cd03469">
    <property type="entry name" value="Rieske_RO_Alpha_N"/>
    <property type="match status" value="1"/>
</dbReference>
<dbReference type="Pfam" id="PF00848">
    <property type="entry name" value="Ring_hydroxyl_A"/>
    <property type="match status" value="1"/>
</dbReference>
<feature type="compositionally biased region" description="Basic and acidic residues" evidence="9">
    <location>
        <begin position="458"/>
        <end position="468"/>
    </location>
</feature>
<evidence type="ECO:0000313" key="11">
    <source>
        <dbReference type="EMBL" id="MBL6275072.1"/>
    </source>
</evidence>
<evidence type="ECO:0000256" key="3">
    <source>
        <dbReference type="ARBA" id="ARBA00022723"/>
    </source>
</evidence>
<evidence type="ECO:0000256" key="2">
    <source>
        <dbReference type="ARBA" id="ARBA00022714"/>
    </source>
</evidence>
<dbReference type="InterPro" id="IPR015881">
    <property type="entry name" value="ARHD_Rieske_2Fe_2S"/>
</dbReference>
<evidence type="ECO:0000256" key="5">
    <source>
        <dbReference type="ARBA" id="ARBA00023002"/>
    </source>
</evidence>